<gene>
    <name evidence="1" type="ORF">GO755_33335</name>
</gene>
<evidence type="ECO:0000313" key="2">
    <source>
        <dbReference type="Proteomes" id="UP000436006"/>
    </source>
</evidence>
<comment type="caution">
    <text evidence="1">The sequence shown here is derived from an EMBL/GenBank/DDBJ whole genome shotgun (WGS) entry which is preliminary data.</text>
</comment>
<dbReference type="Proteomes" id="UP000436006">
    <property type="component" value="Unassembled WGS sequence"/>
</dbReference>
<protein>
    <submittedName>
        <fullName evidence="1">Uncharacterized protein</fullName>
    </submittedName>
</protein>
<sequence>MTTLCAYPCRADTMPNQFRILVVDDDPDLVEILRLAAPSSFLEASFTLFTRADLVP</sequence>
<proteinExistence type="predicted"/>
<accession>A0A7K1SMD0</accession>
<dbReference type="AlphaFoldDB" id="A0A7K1SMD0"/>
<organism evidence="1 2">
    <name type="scientific">Spirosoma arboris</name>
    <dbReference type="NCBI Taxonomy" id="2682092"/>
    <lineage>
        <taxon>Bacteria</taxon>
        <taxon>Pseudomonadati</taxon>
        <taxon>Bacteroidota</taxon>
        <taxon>Cytophagia</taxon>
        <taxon>Cytophagales</taxon>
        <taxon>Cytophagaceae</taxon>
        <taxon>Spirosoma</taxon>
    </lineage>
</organism>
<dbReference type="EMBL" id="WPIN01000019">
    <property type="protein sequence ID" value="MVM34959.1"/>
    <property type="molecule type" value="Genomic_DNA"/>
</dbReference>
<name>A0A7K1SMD0_9BACT</name>
<dbReference type="RefSeq" id="WP_157589771.1">
    <property type="nucleotide sequence ID" value="NZ_WPIN01000019.1"/>
</dbReference>
<evidence type="ECO:0000313" key="1">
    <source>
        <dbReference type="EMBL" id="MVM34959.1"/>
    </source>
</evidence>
<keyword evidence="2" id="KW-1185">Reference proteome</keyword>
<reference evidence="1 2" key="1">
    <citation type="submission" date="2019-12" db="EMBL/GenBank/DDBJ databases">
        <title>Spirosoma sp. HMF4905 genome sequencing and assembly.</title>
        <authorList>
            <person name="Kang H."/>
            <person name="Cha I."/>
            <person name="Kim H."/>
            <person name="Joh K."/>
        </authorList>
    </citation>
    <scope>NUCLEOTIDE SEQUENCE [LARGE SCALE GENOMIC DNA]</scope>
    <source>
        <strain evidence="1 2">HMF4905</strain>
    </source>
</reference>